<sequence>MSKRELLTIEHNRIVLTAGRCSTQSGVLHRGVYQSNILKHIACKIPIEEYSAILHSI</sequence>
<dbReference type="AlphaFoldDB" id="A0A0A8YA45"/>
<proteinExistence type="predicted"/>
<protein>
    <submittedName>
        <fullName evidence="1">Uncharacterized protein</fullName>
    </submittedName>
</protein>
<organism evidence="1">
    <name type="scientific">Arundo donax</name>
    <name type="common">Giant reed</name>
    <name type="synonym">Donax arundinaceus</name>
    <dbReference type="NCBI Taxonomy" id="35708"/>
    <lineage>
        <taxon>Eukaryota</taxon>
        <taxon>Viridiplantae</taxon>
        <taxon>Streptophyta</taxon>
        <taxon>Embryophyta</taxon>
        <taxon>Tracheophyta</taxon>
        <taxon>Spermatophyta</taxon>
        <taxon>Magnoliopsida</taxon>
        <taxon>Liliopsida</taxon>
        <taxon>Poales</taxon>
        <taxon>Poaceae</taxon>
        <taxon>PACMAD clade</taxon>
        <taxon>Arundinoideae</taxon>
        <taxon>Arundineae</taxon>
        <taxon>Arundo</taxon>
    </lineage>
</organism>
<accession>A0A0A8YA45</accession>
<reference evidence="1" key="1">
    <citation type="submission" date="2014-09" db="EMBL/GenBank/DDBJ databases">
        <authorList>
            <person name="Magalhaes I.L.F."/>
            <person name="Oliveira U."/>
            <person name="Santos F.R."/>
            <person name="Vidigal T.H.D.A."/>
            <person name="Brescovit A.D."/>
            <person name="Santos A.J."/>
        </authorList>
    </citation>
    <scope>NUCLEOTIDE SEQUENCE</scope>
    <source>
        <tissue evidence="1">Shoot tissue taken approximately 20 cm above the soil surface</tissue>
    </source>
</reference>
<evidence type="ECO:0000313" key="1">
    <source>
        <dbReference type="EMBL" id="JAD22218.1"/>
    </source>
</evidence>
<reference evidence="1" key="2">
    <citation type="journal article" date="2015" name="Data Brief">
        <title>Shoot transcriptome of the giant reed, Arundo donax.</title>
        <authorList>
            <person name="Barrero R.A."/>
            <person name="Guerrero F.D."/>
            <person name="Moolhuijzen P."/>
            <person name="Goolsby J.A."/>
            <person name="Tidwell J."/>
            <person name="Bellgard S.E."/>
            <person name="Bellgard M.I."/>
        </authorList>
    </citation>
    <scope>NUCLEOTIDE SEQUENCE</scope>
    <source>
        <tissue evidence="1">Shoot tissue taken approximately 20 cm above the soil surface</tissue>
    </source>
</reference>
<dbReference type="EMBL" id="GBRH01275677">
    <property type="protein sequence ID" value="JAD22218.1"/>
    <property type="molecule type" value="Transcribed_RNA"/>
</dbReference>
<name>A0A0A8YA45_ARUDO</name>